<reference evidence="1" key="1">
    <citation type="submission" date="2023-03" db="UniProtKB">
        <authorList>
            <consortium name="EnsemblPlants"/>
        </authorList>
    </citation>
    <scope>IDENTIFICATION</scope>
</reference>
<protein>
    <submittedName>
        <fullName evidence="1">Uncharacterized protein</fullName>
    </submittedName>
</protein>
<evidence type="ECO:0000313" key="1">
    <source>
        <dbReference type="EnsemblPlants" id="MELO3C021665.2.1"/>
    </source>
</evidence>
<dbReference type="EnsemblPlants" id="MELO3C021665.2.1">
    <property type="protein sequence ID" value="MELO3C021665.2.1"/>
    <property type="gene ID" value="MELO3C021665.2"/>
</dbReference>
<name>A0A9I9DQN8_CUCME</name>
<accession>A0A9I9DQN8</accession>
<proteinExistence type="predicted"/>
<organism evidence="1">
    <name type="scientific">Cucumis melo</name>
    <name type="common">Muskmelon</name>
    <dbReference type="NCBI Taxonomy" id="3656"/>
    <lineage>
        <taxon>Eukaryota</taxon>
        <taxon>Viridiplantae</taxon>
        <taxon>Streptophyta</taxon>
        <taxon>Embryophyta</taxon>
        <taxon>Tracheophyta</taxon>
        <taxon>Spermatophyta</taxon>
        <taxon>Magnoliopsida</taxon>
        <taxon>eudicotyledons</taxon>
        <taxon>Gunneridae</taxon>
        <taxon>Pentapetalae</taxon>
        <taxon>rosids</taxon>
        <taxon>fabids</taxon>
        <taxon>Cucurbitales</taxon>
        <taxon>Cucurbitaceae</taxon>
        <taxon>Benincaseae</taxon>
        <taxon>Cucumis</taxon>
    </lineage>
</organism>
<dbReference type="Gramene" id="MELO3C021665.2.1">
    <property type="protein sequence ID" value="MELO3C021665.2.1"/>
    <property type="gene ID" value="MELO3C021665.2"/>
</dbReference>
<sequence length="69" mass="8066">MDLAIPSLLSSPHHRIRRFLAYVLLGIHGELQIRQCRRAPVAAHLHFSPLSLTSVAFEYFFPQETLFYW</sequence>
<dbReference type="AlphaFoldDB" id="A0A9I9DQN8"/>